<evidence type="ECO:0000313" key="1">
    <source>
        <dbReference type="EMBL" id="GGC14337.1"/>
    </source>
</evidence>
<accession>A0ABQ1L137</accession>
<dbReference type="Proteomes" id="UP000597338">
    <property type="component" value="Unassembled WGS sequence"/>
</dbReference>
<dbReference type="RefSeq" id="WP_188746606.1">
    <property type="nucleotide sequence ID" value="NZ_BMIK01000001.1"/>
</dbReference>
<sequence length="52" mass="5747">MAIAIKSIPVLKSEAAEAFEKRVYANNDKRATIDFSKQINQAAKILAKAKIK</sequence>
<proteinExistence type="predicted"/>
<dbReference type="EMBL" id="BMIK01000001">
    <property type="protein sequence ID" value="GGC14337.1"/>
    <property type="molecule type" value="Genomic_DNA"/>
</dbReference>
<keyword evidence="2" id="KW-1185">Reference proteome</keyword>
<protein>
    <submittedName>
        <fullName evidence="1">Uncharacterized protein</fullName>
    </submittedName>
</protein>
<name>A0ABQ1L137_9SPHI</name>
<evidence type="ECO:0000313" key="2">
    <source>
        <dbReference type="Proteomes" id="UP000597338"/>
    </source>
</evidence>
<comment type="caution">
    <text evidence="1">The sequence shown here is derived from an EMBL/GenBank/DDBJ whole genome shotgun (WGS) entry which is preliminary data.</text>
</comment>
<organism evidence="1 2">
    <name type="scientific">Parapedobacter defluvii</name>
    <dbReference type="NCBI Taxonomy" id="2045106"/>
    <lineage>
        <taxon>Bacteria</taxon>
        <taxon>Pseudomonadati</taxon>
        <taxon>Bacteroidota</taxon>
        <taxon>Sphingobacteriia</taxon>
        <taxon>Sphingobacteriales</taxon>
        <taxon>Sphingobacteriaceae</taxon>
        <taxon>Parapedobacter</taxon>
    </lineage>
</organism>
<reference evidence="2" key="1">
    <citation type="journal article" date="2019" name="Int. J. Syst. Evol. Microbiol.">
        <title>The Global Catalogue of Microorganisms (GCM) 10K type strain sequencing project: providing services to taxonomists for standard genome sequencing and annotation.</title>
        <authorList>
            <consortium name="The Broad Institute Genomics Platform"/>
            <consortium name="The Broad Institute Genome Sequencing Center for Infectious Disease"/>
            <person name="Wu L."/>
            <person name="Ma J."/>
        </authorList>
    </citation>
    <scope>NUCLEOTIDE SEQUENCE [LARGE SCALE GENOMIC DNA]</scope>
    <source>
        <strain evidence="2">CGMCC 1.15342</strain>
    </source>
</reference>
<gene>
    <name evidence="1" type="ORF">GCM10011386_02580</name>
</gene>